<proteinExistence type="predicted"/>
<sequence length="106" mass="11727">MNNAMTPTNEKKQHSATLAGIEEMISRIEAFSSSAVTGKASTLNPDGTKTPMQPNEVFDLINEMANLALMDIQTLRQEFERLTTSNKKRGELVYLPLVDVKGDLTQ</sequence>
<accession>A0A1V3IDY8</accession>
<protein>
    <submittedName>
        <fullName evidence="1">Uncharacterized protein</fullName>
    </submittedName>
</protein>
<evidence type="ECO:0000313" key="2">
    <source>
        <dbReference type="Proteomes" id="UP000189426"/>
    </source>
</evidence>
<name>A0A1V3IDY8_9PAST</name>
<dbReference type="RefSeq" id="WP_143529618.1">
    <property type="nucleotide sequence ID" value="NZ_MLHG01000073.1"/>
</dbReference>
<keyword evidence="2" id="KW-1185">Reference proteome</keyword>
<evidence type="ECO:0000313" key="1">
    <source>
        <dbReference type="EMBL" id="OOF38191.1"/>
    </source>
</evidence>
<reference evidence="1 2" key="1">
    <citation type="submission" date="2016-10" db="EMBL/GenBank/DDBJ databases">
        <title>Rodentibacter gen. nov. and new species.</title>
        <authorList>
            <person name="Christensen H."/>
        </authorList>
    </citation>
    <scope>NUCLEOTIDE SEQUENCE [LARGE SCALE GENOMIC DNA]</scope>
    <source>
        <strain evidence="1 2">Ppn418</strain>
    </source>
</reference>
<dbReference type="STRING" id="1908257.BKK47_09920"/>
<dbReference type="Proteomes" id="UP000189426">
    <property type="component" value="Unassembled WGS sequence"/>
</dbReference>
<dbReference type="AlphaFoldDB" id="A0A1V3IDY8"/>
<comment type="caution">
    <text evidence="1">The sequence shown here is derived from an EMBL/GenBank/DDBJ whole genome shotgun (WGS) entry which is preliminary data.</text>
</comment>
<gene>
    <name evidence="1" type="ORF">BKK47_09920</name>
</gene>
<organism evidence="1 2">
    <name type="scientific">Rodentibacter mrazii</name>
    <dbReference type="NCBI Taxonomy" id="1908257"/>
    <lineage>
        <taxon>Bacteria</taxon>
        <taxon>Pseudomonadati</taxon>
        <taxon>Pseudomonadota</taxon>
        <taxon>Gammaproteobacteria</taxon>
        <taxon>Pasteurellales</taxon>
        <taxon>Pasteurellaceae</taxon>
        <taxon>Rodentibacter</taxon>
    </lineage>
</organism>
<dbReference type="EMBL" id="MLHG01000073">
    <property type="protein sequence ID" value="OOF38191.1"/>
    <property type="molecule type" value="Genomic_DNA"/>
</dbReference>